<dbReference type="GO" id="GO:0000398">
    <property type="term" value="P:mRNA splicing, via spliceosome"/>
    <property type="evidence" value="ECO:0007669"/>
    <property type="project" value="InterPro"/>
</dbReference>
<feature type="domain" description="HTH myb-type" evidence="10">
    <location>
        <begin position="2"/>
        <end position="57"/>
    </location>
</feature>
<accession>A0AAD8PE42</accession>
<keyword evidence="11" id="KW-0132">Cell division</keyword>
<evidence type="ECO:0000256" key="2">
    <source>
        <dbReference type="ARBA" id="ARBA00022664"/>
    </source>
</evidence>
<dbReference type="GO" id="GO:0003677">
    <property type="term" value="F:DNA binding"/>
    <property type="evidence" value="ECO:0007669"/>
    <property type="project" value="UniProtKB-KW"/>
</dbReference>
<dbReference type="InterPro" id="IPR009057">
    <property type="entry name" value="Homeodomain-like_sf"/>
</dbReference>
<keyword evidence="6" id="KW-0508">mRNA splicing</keyword>
<dbReference type="Proteomes" id="UP001230268">
    <property type="component" value="Unassembled WGS sequence"/>
</dbReference>
<feature type="domain" description="Myb-like" evidence="9">
    <location>
        <begin position="2"/>
        <end position="53"/>
    </location>
</feature>
<dbReference type="PROSITE" id="PS50090">
    <property type="entry name" value="MYB_LIKE"/>
    <property type="match status" value="2"/>
</dbReference>
<dbReference type="CDD" id="cd11659">
    <property type="entry name" value="SANT_CDC5_II"/>
    <property type="match status" value="1"/>
</dbReference>
<evidence type="ECO:0000259" key="9">
    <source>
        <dbReference type="PROSITE" id="PS50090"/>
    </source>
</evidence>
<evidence type="ECO:0000256" key="4">
    <source>
        <dbReference type="ARBA" id="ARBA00022737"/>
    </source>
</evidence>
<dbReference type="InterPro" id="IPR021786">
    <property type="entry name" value="Cdc5p/Cef1_C"/>
</dbReference>
<dbReference type="AlphaFoldDB" id="A0AAD8PE42"/>
<keyword evidence="5" id="KW-0238">DNA-binding</keyword>
<protein>
    <submittedName>
        <fullName evidence="11">Cell division cycle 5-like protein</fullName>
    </submittedName>
</protein>
<proteinExistence type="inferred from homology"/>
<dbReference type="Pfam" id="PF11831">
    <property type="entry name" value="Myb_Cef"/>
    <property type="match status" value="1"/>
</dbReference>
<keyword evidence="7" id="KW-0539">Nucleus</keyword>
<feature type="region of interest" description="Disordered" evidence="8">
    <location>
        <begin position="108"/>
        <end position="141"/>
    </location>
</feature>
<evidence type="ECO:0000256" key="3">
    <source>
        <dbReference type="ARBA" id="ARBA00022728"/>
    </source>
</evidence>
<evidence type="ECO:0000256" key="7">
    <source>
        <dbReference type="ARBA" id="ARBA00023242"/>
    </source>
</evidence>
<dbReference type="GO" id="GO:0051301">
    <property type="term" value="P:cell division"/>
    <property type="evidence" value="ECO:0007669"/>
    <property type="project" value="UniProtKB-KW"/>
</dbReference>
<dbReference type="FunFam" id="1.10.10.60:FF:000021">
    <property type="entry name" value="CDC5 cell division cycle 5-like"/>
    <property type="match status" value="1"/>
</dbReference>
<dbReference type="PANTHER" id="PTHR45885">
    <property type="entry name" value="CELL DIVISION CYCLE 5-LIKE PROTEIN"/>
    <property type="match status" value="1"/>
</dbReference>
<dbReference type="PANTHER" id="PTHR45885:SF1">
    <property type="entry name" value="CELL DIVISION CYCLE 5-LIKE PROTEIN"/>
    <property type="match status" value="1"/>
</dbReference>
<keyword evidence="11" id="KW-0131">Cell cycle</keyword>
<dbReference type="SUPFAM" id="SSF46689">
    <property type="entry name" value="Homeodomain-like"/>
    <property type="match status" value="1"/>
</dbReference>
<comment type="similarity">
    <text evidence="1">Belongs to the CEF1 family.</text>
</comment>
<dbReference type="PROSITE" id="PS51294">
    <property type="entry name" value="HTH_MYB"/>
    <property type="match status" value="2"/>
</dbReference>
<evidence type="ECO:0000256" key="1">
    <source>
        <dbReference type="ARBA" id="ARBA00010506"/>
    </source>
</evidence>
<feature type="domain" description="Myb-like" evidence="9">
    <location>
        <begin position="54"/>
        <end position="103"/>
    </location>
</feature>
<dbReference type="SMART" id="SM00717">
    <property type="entry name" value="SANT"/>
    <property type="match status" value="2"/>
</dbReference>
<evidence type="ECO:0000259" key="10">
    <source>
        <dbReference type="PROSITE" id="PS51294"/>
    </source>
</evidence>
<dbReference type="GO" id="GO:0000974">
    <property type="term" value="C:Prp19 complex"/>
    <property type="evidence" value="ECO:0007669"/>
    <property type="project" value="InterPro"/>
</dbReference>
<dbReference type="InterPro" id="IPR047240">
    <property type="entry name" value="SANT_CDC5L_II"/>
</dbReference>
<keyword evidence="3" id="KW-0747">Spliceosome</keyword>
<evidence type="ECO:0000256" key="5">
    <source>
        <dbReference type="ARBA" id="ARBA00023125"/>
    </source>
</evidence>
<dbReference type="Gene3D" id="1.10.10.60">
    <property type="entry name" value="Homeodomain-like"/>
    <property type="match status" value="2"/>
</dbReference>
<dbReference type="InterPro" id="IPR047242">
    <property type="entry name" value="CDC5L/Cef1"/>
</dbReference>
<keyword evidence="12" id="KW-1185">Reference proteome</keyword>
<dbReference type="InterPro" id="IPR001005">
    <property type="entry name" value="SANT/Myb"/>
</dbReference>
<evidence type="ECO:0000256" key="6">
    <source>
        <dbReference type="ARBA" id="ARBA00023187"/>
    </source>
</evidence>
<dbReference type="GO" id="GO:0005681">
    <property type="term" value="C:spliceosomal complex"/>
    <property type="evidence" value="ECO:0007669"/>
    <property type="project" value="UniProtKB-KW"/>
</dbReference>
<evidence type="ECO:0000313" key="12">
    <source>
        <dbReference type="Proteomes" id="UP001230268"/>
    </source>
</evidence>
<dbReference type="Pfam" id="PF00249">
    <property type="entry name" value="Myb_DNA-binding"/>
    <property type="match status" value="2"/>
</dbReference>
<reference evidence="11" key="1">
    <citation type="submission" date="2023-08" db="EMBL/GenBank/DDBJ databases">
        <title>Draft sequence of the Babesia gibsoni genome.</title>
        <authorList>
            <person name="Yamagishi J.Y."/>
            <person name="Xuan X.X."/>
        </authorList>
    </citation>
    <scope>NUCLEOTIDE SEQUENCE</scope>
    <source>
        <strain evidence="11">Azabu</strain>
    </source>
</reference>
<sequence length="729" mass="82904">MRIQLKGGVWKNSEDEVLKAAVMKYGLNNWSRVSSLLVRKSAKQCKARWYEWLNPFVKKTEWSREEEEKLLHLAKLFPTQWRTIGPMIGRTAHQCLEHYERLLDQAQGRVEDDEMDPRRLRPGEIDPAPETKPSRADAVDMDEDEKEMLAEARARLANTKGKKAKRKAREKQIEQTRRLAMLQKRRELKNAGVNVGALKLHNTIMDYVKEVPFETQPPKGFYEPETDHQIDQSLRSIQQLEGRRRDDELKRIRTEDSRRLKRLQNENIDEAMAIFEKYEQKSMTRGKLVMPAPSMTDDEMIQIVKMGTDVQMLEENTAASSIARTPMTNSIMEEARIAAASSRLQTPLLGEANVDSTPMKNANDGFAAPATPNPLMRLIAKTPLSIFLGKFSSAATSKISETPASVYNAAGGYDDDDDPIGARARMDMAKFHVKASISNLPQPESQVEITIPDVPDVSLESQEPLEPDEGELERRNAATGAHDQAVNLSGVIRENADRPLVYSNIVFVNDVERQSQDKEYKKAAELIHQELVNLVQWDSIHHPQPGGKPCTTHSPEKDIIESEYLQLSEHELNVETAKLKSILGAGDDPLDIEEERDIIDSIVYSNMKKRFFPAENIQPSEKKEAAQFECLELERHLKAMGKRNSSLENKCNLATAGYRHREELQLKAIGDAHDKVISLSNDLEAFKSMRDREQQWAESRIAFQLSLLHREKEVYASLQRLYGSLTMSQ</sequence>
<dbReference type="EMBL" id="JAVEPI010000002">
    <property type="protein sequence ID" value="KAK1443252.1"/>
    <property type="molecule type" value="Genomic_DNA"/>
</dbReference>
<feature type="domain" description="HTH myb-type" evidence="10">
    <location>
        <begin position="58"/>
        <end position="107"/>
    </location>
</feature>
<gene>
    <name evidence="11" type="ORF">BgAZ_201280</name>
</gene>
<organism evidence="11 12">
    <name type="scientific">Babesia gibsoni</name>
    <dbReference type="NCBI Taxonomy" id="33632"/>
    <lineage>
        <taxon>Eukaryota</taxon>
        <taxon>Sar</taxon>
        <taxon>Alveolata</taxon>
        <taxon>Apicomplexa</taxon>
        <taxon>Aconoidasida</taxon>
        <taxon>Piroplasmida</taxon>
        <taxon>Babesiidae</taxon>
        <taxon>Babesia</taxon>
    </lineage>
</organism>
<keyword evidence="4" id="KW-0677">Repeat</keyword>
<dbReference type="CDD" id="cd00167">
    <property type="entry name" value="SANT"/>
    <property type="match status" value="1"/>
</dbReference>
<keyword evidence="2" id="KW-0507">mRNA processing</keyword>
<feature type="region of interest" description="Disordered" evidence="8">
    <location>
        <begin position="459"/>
        <end position="481"/>
    </location>
</feature>
<evidence type="ECO:0000313" key="11">
    <source>
        <dbReference type="EMBL" id="KAK1443252.1"/>
    </source>
</evidence>
<evidence type="ECO:0000256" key="8">
    <source>
        <dbReference type="SAM" id="MobiDB-lite"/>
    </source>
</evidence>
<comment type="caution">
    <text evidence="11">The sequence shown here is derived from an EMBL/GenBank/DDBJ whole genome shotgun (WGS) entry which is preliminary data.</text>
</comment>
<name>A0AAD8PE42_BABGI</name>
<dbReference type="InterPro" id="IPR017930">
    <property type="entry name" value="Myb_dom"/>
</dbReference>